<dbReference type="EMBL" id="QUMQ01000001">
    <property type="protein sequence ID" value="REF97494.1"/>
    <property type="molecule type" value="Genomic_DNA"/>
</dbReference>
<accession>A0A3D9ZLM8</accession>
<evidence type="ECO:0000313" key="2">
    <source>
        <dbReference type="Proteomes" id="UP000256913"/>
    </source>
</evidence>
<organism evidence="1 2">
    <name type="scientific">Asanoa ferruginea</name>
    <dbReference type="NCBI Taxonomy" id="53367"/>
    <lineage>
        <taxon>Bacteria</taxon>
        <taxon>Bacillati</taxon>
        <taxon>Actinomycetota</taxon>
        <taxon>Actinomycetes</taxon>
        <taxon>Micromonosporales</taxon>
        <taxon>Micromonosporaceae</taxon>
        <taxon>Asanoa</taxon>
    </lineage>
</organism>
<sequence length="160" mass="17758">MINTKPTKSLVYGLTRRPDCLAFADARTAADEAKEIIAIATARTWGQARAVNPHHTYNPVPDLDDDPEERPDDAAFDIHDVGLVSQGDWPPMVTGRILDLLPKELWSTFGEVEFTALNGDCLEIPVSREAEIVAVLWEHGYELTRDDELIQILDGGTFLS</sequence>
<dbReference type="RefSeq" id="WP_147315531.1">
    <property type="nucleotide sequence ID" value="NZ_BONB01000014.1"/>
</dbReference>
<reference evidence="1 2" key="1">
    <citation type="submission" date="2018-08" db="EMBL/GenBank/DDBJ databases">
        <title>Sequencing the genomes of 1000 actinobacteria strains.</title>
        <authorList>
            <person name="Klenk H.-P."/>
        </authorList>
    </citation>
    <scope>NUCLEOTIDE SEQUENCE [LARGE SCALE GENOMIC DNA]</scope>
    <source>
        <strain evidence="1 2">DSM 44099</strain>
    </source>
</reference>
<dbReference type="AlphaFoldDB" id="A0A3D9ZLM8"/>
<keyword evidence="2" id="KW-1185">Reference proteome</keyword>
<protein>
    <submittedName>
        <fullName evidence="1">Uncharacterized protein</fullName>
    </submittedName>
</protein>
<comment type="caution">
    <text evidence="1">The sequence shown here is derived from an EMBL/GenBank/DDBJ whole genome shotgun (WGS) entry which is preliminary data.</text>
</comment>
<dbReference type="Proteomes" id="UP000256913">
    <property type="component" value="Unassembled WGS sequence"/>
</dbReference>
<evidence type="ECO:0000313" key="1">
    <source>
        <dbReference type="EMBL" id="REF97494.1"/>
    </source>
</evidence>
<gene>
    <name evidence="1" type="ORF">DFJ67_3494</name>
</gene>
<proteinExistence type="predicted"/>
<name>A0A3D9ZLM8_9ACTN</name>
<dbReference type="OrthoDB" id="3373266at2"/>